<dbReference type="PROSITE" id="PS51677">
    <property type="entry name" value="NODB"/>
    <property type="match status" value="1"/>
</dbReference>
<feature type="domain" description="NodB homology" evidence="4">
    <location>
        <begin position="94"/>
        <end position="299"/>
    </location>
</feature>
<dbReference type="InterPro" id="IPR002509">
    <property type="entry name" value="NODB_dom"/>
</dbReference>
<dbReference type="PANTHER" id="PTHR34216">
    <property type="match status" value="1"/>
</dbReference>
<proteinExistence type="predicted"/>
<organism evidence="5 6">
    <name type="scientific">Streptomyces hebeiensis</name>
    <dbReference type="NCBI Taxonomy" id="229486"/>
    <lineage>
        <taxon>Bacteria</taxon>
        <taxon>Bacillati</taxon>
        <taxon>Actinomycetota</taxon>
        <taxon>Actinomycetes</taxon>
        <taxon>Kitasatosporales</taxon>
        <taxon>Streptomycetaceae</taxon>
        <taxon>Streptomyces</taxon>
    </lineage>
</organism>
<comment type="subcellular location">
    <subcellularLocation>
        <location evidence="1">Secreted</location>
    </subcellularLocation>
</comment>
<dbReference type="InterPro" id="IPR051398">
    <property type="entry name" value="Polysacch_Deacetylase"/>
</dbReference>
<dbReference type="PANTHER" id="PTHR34216:SF3">
    <property type="entry name" value="POLY-BETA-1,6-N-ACETYL-D-GLUCOSAMINE N-DEACETYLASE"/>
    <property type="match status" value="1"/>
</dbReference>
<evidence type="ECO:0000259" key="4">
    <source>
        <dbReference type="PROSITE" id="PS51677"/>
    </source>
</evidence>
<dbReference type="EMBL" id="BAAAKV010000006">
    <property type="protein sequence ID" value="GAA1155839.1"/>
    <property type="molecule type" value="Genomic_DNA"/>
</dbReference>
<name>A0ABN1UKJ7_9ACTN</name>
<dbReference type="Pfam" id="PF01522">
    <property type="entry name" value="Polysacc_deac_1"/>
    <property type="match status" value="1"/>
</dbReference>
<dbReference type="Proteomes" id="UP001501371">
    <property type="component" value="Unassembled WGS sequence"/>
</dbReference>
<protein>
    <recommendedName>
        <fullName evidence="4">NodB homology domain-containing protein</fullName>
    </recommendedName>
</protein>
<gene>
    <name evidence="5" type="ORF">GCM10009654_09410</name>
</gene>
<sequence>MSRDRTPGPGARSGSGPGVSGIARAPDASAGAGAVPVLMYHAVGDRPAASTYGLSVTPGAFAEQMGVLHERGFTPLTTRALADAWRTGGGLPVRPVLITFDDGYEGVHRHALPLLASYGFPATVFVSTAWLRGRYDQGRAPDAMLDWDQVRELASAGVEIGGHSHTHPQLDQLDGLRLGFEVRRCREIVAAELGTPPVSFAYPYGYSSRRVRDAVRAAGFTQSVAVGNDLARRRQGPHALRRMTVRRTTGTGEFAHLVEGRALARHFVTDRALTKGYAVVRRTRRATALAGSLLRGTRA</sequence>
<evidence type="ECO:0000256" key="3">
    <source>
        <dbReference type="SAM" id="MobiDB-lite"/>
    </source>
</evidence>
<dbReference type="CDD" id="cd10918">
    <property type="entry name" value="CE4_NodB_like_5s_6s"/>
    <property type="match status" value="1"/>
</dbReference>
<dbReference type="InterPro" id="IPR011330">
    <property type="entry name" value="Glyco_hydro/deAcase_b/a-brl"/>
</dbReference>
<keyword evidence="6" id="KW-1185">Reference proteome</keyword>
<evidence type="ECO:0000313" key="6">
    <source>
        <dbReference type="Proteomes" id="UP001501371"/>
    </source>
</evidence>
<dbReference type="Gene3D" id="3.20.20.370">
    <property type="entry name" value="Glycoside hydrolase/deacetylase"/>
    <property type="match status" value="1"/>
</dbReference>
<feature type="region of interest" description="Disordered" evidence="3">
    <location>
        <begin position="1"/>
        <end position="24"/>
    </location>
</feature>
<evidence type="ECO:0000256" key="1">
    <source>
        <dbReference type="ARBA" id="ARBA00004613"/>
    </source>
</evidence>
<evidence type="ECO:0000256" key="2">
    <source>
        <dbReference type="ARBA" id="ARBA00022729"/>
    </source>
</evidence>
<reference evidence="5 6" key="1">
    <citation type="journal article" date="2019" name="Int. J. Syst. Evol. Microbiol.">
        <title>The Global Catalogue of Microorganisms (GCM) 10K type strain sequencing project: providing services to taxonomists for standard genome sequencing and annotation.</title>
        <authorList>
            <consortium name="The Broad Institute Genomics Platform"/>
            <consortium name="The Broad Institute Genome Sequencing Center for Infectious Disease"/>
            <person name="Wu L."/>
            <person name="Ma J."/>
        </authorList>
    </citation>
    <scope>NUCLEOTIDE SEQUENCE [LARGE SCALE GENOMIC DNA]</scope>
    <source>
        <strain evidence="5 6">JCM 12696</strain>
    </source>
</reference>
<dbReference type="SUPFAM" id="SSF88713">
    <property type="entry name" value="Glycoside hydrolase/deacetylase"/>
    <property type="match status" value="1"/>
</dbReference>
<keyword evidence="2" id="KW-0732">Signal</keyword>
<evidence type="ECO:0000313" key="5">
    <source>
        <dbReference type="EMBL" id="GAA1155839.1"/>
    </source>
</evidence>
<comment type="caution">
    <text evidence="5">The sequence shown here is derived from an EMBL/GenBank/DDBJ whole genome shotgun (WGS) entry which is preliminary data.</text>
</comment>
<accession>A0ABN1UKJ7</accession>